<dbReference type="InterPro" id="IPR050181">
    <property type="entry name" value="Cold_shock_domain"/>
</dbReference>
<feature type="region of interest" description="Disordered" evidence="1">
    <location>
        <begin position="1"/>
        <end position="38"/>
    </location>
</feature>
<comment type="caution">
    <text evidence="2">The sequence shown here is derived from an EMBL/GenBank/DDBJ whole genome shotgun (WGS) entry which is preliminary data.</text>
</comment>
<evidence type="ECO:0000313" key="2">
    <source>
        <dbReference type="EMBL" id="CAD7694150.1"/>
    </source>
</evidence>
<protein>
    <submittedName>
        <fullName evidence="2">(raccoon dog) hypothetical protein</fullName>
    </submittedName>
</protein>
<feature type="region of interest" description="Disordered" evidence="1">
    <location>
        <begin position="178"/>
        <end position="200"/>
    </location>
</feature>
<reference evidence="2" key="1">
    <citation type="submission" date="2020-12" db="EMBL/GenBank/DDBJ databases">
        <authorList>
            <consortium name="Molecular Ecology Group"/>
        </authorList>
    </citation>
    <scope>NUCLEOTIDE SEQUENCE</scope>
    <source>
        <strain evidence="2">TBG_1078</strain>
    </source>
</reference>
<organism evidence="2 3">
    <name type="scientific">Nyctereutes procyonoides</name>
    <name type="common">Raccoon dog</name>
    <name type="synonym">Canis procyonoides</name>
    <dbReference type="NCBI Taxonomy" id="34880"/>
    <lineage>
        <taxon>Eukaryota</taxon>
        <taxon>Metazoa</taxon>
        <taxon>Chordata</taxon>
        <taxon>Craniata</taxon>
        <taxon>Vertebrata</taxon>
        <taxon>Euteleostomi</taxon>
        <taxon>Mammalia</taxon>
        <taxon>Eutheria</taxon>
        <taxon>Laurasiatheria</taxon>
        <taxon>Carnivora</taxon>
        <taxon>Caniformia</taxon>
        <taxon>Canidae</taxon>
        <taxon>Nyctereutes</taxon>
    </lineage>
</organism>
<dbReference type="AlphaFoldDB" id="A0A811ZY06"/>
<sequence>MQLHRSWVSPGHWDPPATPTPAQHCPNRRGQQGPWCQQKGSIKTDMVSLTKNTKEDIFVHQTAIKKNKKKGAEAANGTGPTGTLVQGSKYAADGKQCRPFQCCSDHPCSYQWNYQNSESGGEIEGWESACEGQAPQHRPYCRWRFPPYYYRDPNMVECADNQGAGEQGGPVRQSILLGSPEQRQSSKKDNEEHKENVKDLRPKVSGHLSVSTAAASITVDAQKTLNHKMTDKIIQHEEMKMKFQCRKEQKTGAEDLKCLLFGHRPDR</sequence>
<evidence type="ECO:0000313" key="3">
    <source>
        <dbReference type="Proteomes" id="UP000645828"/>
    </source>
</evidence>
<dbReference type="EMBL" id="CAJHUB010000789">
    <property type="protein sequence ID" value="CAD7694150.1"/>
    <property type="molecule type" value="Genomic_DNA"/>
</dbReference>
<name>A0A811ZY06_NYCPR</name>
<evidence type="ECO:0000256" key="1">
    <source>
        <dbReference type="SAM" id="MobiDB-lite"/>
    </source>
</evidence>
<dbReference type="PANTHER" id="PTHR11544">
    <property type="entry name" value="COLD SHOCK DOMAIN CONTAINING PROTEINS"/>
    <property type="match status" value="1"/>
</dbReference>
<accession>A0A811ZY06</accession>
<keyword evidence="3" id="KW-1185">Reference proteome</keyword>
<gene>
    <name evidence="2" type="ORF">NYPRO_LOCUS26942</name>
</gene>
<dbReference type="Proteomes" id="UP000645828">
    <property type="component" value="Unassembled WGS sequence"/>
</dbReference>
<feature type="compositionally biased region" description="Basic and acidic residues" evidence="1">
    <location>
        <begin position="184"/>
        <end position="200"/>
    </location>
</feature>
<proteinExistence type="predicted"/>